<dbReference type="RefSeq" id="WP_158103403.1">
    <property type="nucleotide sequence ID" value="NZ_JAGIOO010000001.1"/>
</dbReference>
<gene>
    <name evidence="1" type="ORF">JOF53_003509</name>
</gene>
<organism evidence="1 2">
    <name type="scientific">Crossiella equi</name>
    <dbReference type="NCBI Taxonomy" id="130796"/>
    <lineage>
        <taxon>Bacteria</taxon>
        <taxon>Bacillati</taxon>
        <taxon>Actinomycetota</taxon>
        <taxon>Actinomycetes</taxon>
        <taxon>Pseudonocardiales</taxon>
        <taxon>Pseudonocardiaceae</taxon>
        <taxon>Crossiella</taxon>
    </lineage>
</organism>
<name>A0ABS5ADI0_9PSEU</name>
<keyword evidence="2" id="KW-1185">Reference proteome</keyword>
<comment type="caution">
    <text evidence="1">The sequence shown here is derived from an EMBL/GenBank/DDBJ whole genome shotgun (WGS) entry which is preliminary data.</text>
</comment>
<proteinExistence type="predicted"/>
<sequence>MTRLLWHPLTAAITLMTVAVLAFALDRGGSGWPWLVLGGSAGFAISGST</sequence>
<dbReference type="EMBL" id="JAGIOO010000001">
    <property type="protein sequence ID" value="MBP2474637.1"/>
    <property type="molecule type" value="Genomic_DNA"/>
</dbReference>
<accession>A0ABS5ADI0</accession>
<evidence type="ECO:0000313" key="1">
    <source>
        <dbReference type="EMBL" id="MBP2474637.1"/>
    </source>
</evidence>
<reference evidence="1 2" key="1">
    <citation type="submission" date="2021-03" db="EMBL/GenBank/DDBJ databases">
        <title>Sequencing the genomes of 1000 actinobacteria strains.</title>
        <authorList>
            <person name="Klenk H.-P."/>
        </authorList>
    </citation>
    <scope>NUCLEOTIDE SEQUENCE [LARGE SCALE GENOMIC DNA]</scope>
    <source>
        <strain evidence="1 2">DSM 44580</strain>
    </source>
</reference>
<protein>
    <submittedName>
        <fullName evidence="1">Uncharacterized protein</fullName>
    </submittedName>
</protein>
<evidence type="ECO:0000313" key="2">
    <source>
        <dbReference type="Proteomes" id="UP001519363"/>
    </source>
</evidence>
<dbReference type="Proteomes" id="UP001519363">
    <property type="component" value="Unassembled WGS sequence"/>
</dbReference>